<organism evidence="1 2">
    <name type="scientific">Portunus trituberculatus</name>
    <name type="common">Swimming crab</name>
    <name type="synonym">Neptunus trituberculatus</name>
    <dbReference type="NCBI Taxonomy" id="210409"/>
    <lineage>
        <taxon>Eukaryota</taxon>
        <taxon>Metazoa</taxon>
        <taxon>Ecdysozoa</taxon>
        <taxon>Arthropoda</taxon>
        <taxon>Crustacea</taxon>
        <taxon>Multicrustacea</taxon>
        <taxon>Malacostraca</taxon>
        <taxon>Eumalacostraca</taxon>
        <taxon>Eucarida</taxon>
        <taxon>Decapoda</taxon>
        <taxon>Pleocyemata</taxon>
        <taxon>Brachyura</taxon>
        <taxon>Eubrachyura</taxon>
        <taxon>Portunoidea</taxon>
        <taxon>Portunidae</taxon>
        <taxon>Portuninae</taxon>
        <taxon>Portunus</taxon>
    </lineage>
</organism>
<evidence type="ECO:0000313" key="1">
    <source>
        <dbReference type="EMBL" id="MPC55210.1"/>
    </source>
</evidence>
<protein>
    <submittedName>
        <fullName evidence="1">Uncharacterized protein</fullName>
    </submittedName>
</protein>
<dbReference type="Proteomes" id="UP000324222">
    <property type="component" value="Unassembled WGS sequence"/>
</dbReference>
<dbReference type="EMBL" id="VSRR010012980">
    <property type="protein sequence ID" value="MPC55210.1"/>
    <property type="molecule type" value="Genomic_DNA"/>
</dbReference>
<dbReference type="AlphaFoldDB" id="A0A5B7G4V2"/>
<name>A0A5B7G4V2_PORTR</name>
<reference evidence="1 2" key="1">
    <citation type="submission" date="2019-05" db="EMBL/GenBank/DDBJ databases">
        <title>Another draft genome of Portunus trituberculatus and its Hox gene families provides insights of decapod evolution.</title>
        <authorList>
            <person name="Jeong J.-H."/>
            <person name="Song I."/>
            <person name="Kim S."/>
            <person name="Choi T."/>
            <person name="Kim D."/>
            <person name="Ryu S."/>
            <person name="Kim W."/>
        </authorList>
    </citation>
    <scope>NUCLEOTIDE SEQUENCE [LARGE SCALE GENOMIC DNA]</scope>
    <source>
        <tissue evidence="1">Muscle</tissue>
    </source>
</reference>
<keyword evidence="2" id="KW-1185">Reference proteome</keyword>
<proteinExistence type="predicted"/>
<gene>
    <name evidence="1" type="ORF">E2C01_049142</name>
</gene>
<sequence length="88" mass="9574">MKTNLRGEMTCLAQEEGGPVIEEGGVRELDVVASISRALQLASAEDVDQVKDLLLPAIFFSAVVNVDITRLDEIYKNRGNLAKGNKND</sequence>
<accession>A0A5B7G4V2</accession>
<dbReference type="OrthoDB" id="542841at2759"/>
<comment type="caution">
    <text evidence="1">The sequence shown here is derived from an EMBL/GenBank/DDBJ whole genome shotgun (WGS) entry which is preliminary data.</text>
</comment>
<evidence type="ECO:0000313" key="2">
    <source>
        <dbReference type="Proteomes" id="UP000324222"/>
    </source>
</evidence>